<evidence type="ECO:0000256" key="2">
    <source>
        <dbReference type="SAM" id="SignalP"/>
    </source>
</evidence>
<comment type="caution">
    <text evidence="3">The sequence shown here is derived from an EMBL/GenBank/DDBJ whole genome shotgun (WGS) entry which is preliminary data.</text>
</comment>
<sequence length="110" mass="11276">MRWSIGRALVAPALMCASTLGFAQAAEASSGCDRSRCDGAVYGWHVGDDFLNQFGAPEGDQAMASNGDVVTVEGTGAFSLHPRAASGGGTFKHKMAATGESRPGPSRSAR</sequence>
<dbReference type="RefSeq" id="WP_145794526.1">
    <property type="nucleotide sequence ID" value="NZ_BAAABR010000017.1"/>
</dbReference>
<feature type="signal peptide" evidence="2">
    <location>
        <begin position="1"/>
        <end position="25"/>
    </location>
</feature>
<dbReference type="AlphaFoldDB" id="A0A561EXD5"/>
<accession>A0A561EXD5</accession>
<evidence type="ECO:0000256" key="1">
    <source>
        <dbReference type="SAM" id="MobiDB-lite"/>
    </source>
</evidence>
<reference evidence="3 4" key="1">
    <citation type="submission" date="2019-06" db="EMBL/GenBank/DDBJ databases">
        <title>Sequencing the genomes of 1000 actinobacteria strains.</title>
        <authorList>
            <person name="Klenk H.-P."/>
        </authorList>
    </citation>
    <scope>NUCLEOTIDE SEQUENCE [LARGE SCALE GENOMIC DNA]</scope>
    <source>
        <strain evidence="3 4">DSM 41649</strain>
    </source>
</reference>
<protein>
    <submittedName>
        <fullName evidence="3">Uncharacterized protein</fullName>
    </submittedName>
</protein>
<keyword evidence="2" id="KW-0732">Signal</keyword>
<dbReference type="EMBL" id="VIVR01000001">
    <property type="protein sequence ID" value="TWE20274.1"/>
    <property type="molecule type" value="Genomic_DNA"/>
</dbReference>
<name>A0A561EXD5_9ACTN</name>
<feature type="region of interest" description="Disordered" evidence="1">
    <location>
        <begin position="83"/>
        <end position="110"/>
    </location>
</feature>
<evidence type="ECO:0000313" key="4">
    <source>
        <dbReference type="Proteomes" id="UP000318416"/>
    </source>
</evidence>
<gene>
    <name evidence="3" type="ORF">FB465_5422</name>
</gene>
<organism evidence="3 4">
    <name type="scientific">Kitasatospora atroaurantiaca</name>
    <dbReference type="NCBI Taxonomy" id="285545"/>
    <lineage>
        <taxon>Bacteria</taxon>
        <taxon>Bacillati</taxon>
        <taxon>Actinomycetota</taxon>
        <taxon>Actinomycetes</taxon>
        <taxon>Kitasatosporales</taxon>
        <taxon>Streptomycetaceae</taxon>
        <taxon>Kitasatospora</taxon>
    </lineage>
</organism>
<dbReference type="Proteomes" id="UP000318416">
    <property type="component" value="Unassembled WGS sequence"/>
</dbReference>
<feature type="chain" id="PRO_5022108753" evidence="2">
    <location>
        <begin position="26"/>
        <end position="110"/>
    </location>
</feature>
<evidence type="ECO:0000313" key="3">
    <source>
        <dbReference type="EMBL" id="TWE20274.1"/>
    </source>
</evidence>
<proteinExistence type="predicted"/>
<keyword evidence="4" id="KW-1185">Reference proteome</keyword>